<comment type="caution">
    <text evidence="1">The sequence shown here is derived from an EMBL/GenBank/DDBJ whole genome shotgun (WGS) entry which is preliminary data.</text>
</comment>
<keyword evidence="2" id="KW-1185">Reference proteome</keyword>
<dbReference type="Proteomes" id="UP001614264">
    <property type="component" value="Unassembled WGS sequence"/>
</dbReference>
<protein>
    <submittedName>
        <fullName evidence="1">Uncharacterized protein</fullName>
    </submittedName>
</protein>
<reference evidence="1 2" key="1">
    <citation type="submission" date="2024-07" db="EMBL/GenBank/DDBJ databases">
        <title>Whole genome sequencing of Prodigiosin pigment-producing Streptomyces salinarius isolated from rhizosphere soil of Arachis hypogaea.</title>
        <authorList>
            <person name="Vidhya A."/>
            <person name="Ramya S."/>
        </authorList>
    </citation>
    <scope>NUCLEOTIDE SEQUENCE [LARGE SCALE GENOMIC DNA]</scope>
    <source>
        <strain evidence="1 2">VRMG2420</strain>
    </source>
</reference>
<evidence type="ECO:0000313" key="2">
    <source>
        <dbReference type="Proteomes" id="UP001614264"/>
    </source>
</evidence>
<proteinExistence type="predicted"/>
<name>A0ABW8BLX2_9ACTN</name>
<evidence type="ECO:0000313" key="1">
    <source>
        <dbReference type="EMBL" id="MFI7876046.1"/>
    </source>
</evidence>
<sequence length="287" mass="31898">MSAKKIVVADDYGLWAAEWARVLQDKRPGQYEVIPVDRPSAMGEQLDEDHDIWLLVIDMDFYRVTADTGLRALITAEAHARRRPADRPLHTIVSTVDDNDNRFLFLHTAFQCFNPPPVDLIFKDPGFDCAALSAVDALARGDRPAGDRFARFTRNGLDEPLIRRLLGGKCNTRGVPIKLALWQALAGISADPGDTVRGVQQLQAATGITSKHIYTYLNPALEVAQSLAADMRLPPRSVLDAPAPERREANDVLSGLREFAVLHMLFFQAPELPEIVKDRLIDRGRGK</sequence>
<dbReference type="EMBL" id="JBITPR010000066">
    <property type="protein sequence ID" value="MFI7876046.1"/>
    <property type="molecule type" value="Genomic_DNA"/>
</dbReference>
<gene>
    <name evidence="1" type="ORF">AB4829_36320</name>
</gene>
<organism evidence="1 2">
    <name type="scientific">Streptomyces salinarius</name>
    <dbReference type="NCBI Taxonomy" id="2762598"/>
    <lineage>
        <taxon>Bacteria</taxon>
        <taxon>Bacillati</taxon>
        <taxon>Actinomycetota</taxon>
        <taxon>Actinomycetes</taxon>
        <taxon>Kitasatosporales</taxon>
        <taxon>Streptomycetaceae</taxon>
        <taxon>Streptomyces</taxon>
    </lineage>
</organism>
<dbReference type="RefSeq" id="WP_399594984.1">
    <property type="nucleotide sequence ID" value="NZ_JBITPR010000066.1"/>
</dbReference>
<accession>A0ABW8BLX2</accession>